<sequence>MSASSGSVNPAVQALLAEIAVAKLRAEQRRQAKAEADQQPYGVIKETSGALVLRLPPPPPAPAPSDCCHSGCTPCILDTYRDHLHAHNAEVAALQAQYQCALLDDTGPLPEPRHHVLSHSLLNPLRFAAVRIIHAHSIGARGRLLVLEATAADFALAPGEHIHVRAQPGAVTKPITKPFTPVMIVAADGIVRPHLFVRLYADHAMSAYLANLSSGDQLAVRGPVSTPENMTRALSAPLCLLAAGGSGIAPIFQLLQFAHANCAYRQTRIVLVHCAQDSESLWLRAQVAEMMVDMPALEYVAFLSEQPEQPEQLEALELRMVSARMSLDGIRRAVGGNVGAKAQAVVCGPGSFNQDVARWLTELGFAGIQTL</sequence>
<gene>
    <name evidence="1" type="primary">CYB5RL</name>
    <name evidence="1" type="ORF">LPJ66_000465</name>
</gene>
<reference evidence="1" key="1">
    <citation type="submission" date="2022-07" db="EMBL/GenBank/DDBJ databases">
        <title>Phylogenomic reconstructions and comparative analyses of Kickxellomycotina fungi.</title>
        <authorList>
            <person name="Reynolds N.K."/>
            <person name="Stajich J.E."/>
            <person name="Barry K."/>
            <person name="Grigoriev I.V."/>
            <person name="Crous P."/>
            <person name="Smith M.E."/>
        </authorList>
    </citation>
    <scope>NUCLEOTIDE SEQUENCE</scope>
    <source>
        <strain evidence="1">Benny 63K</strain>
    </source>
</reference>
<evidence type="ECO:0000313" key="1">
    <source>
        <dbReference type="EMBL" id="KAJ1901854.1"/>
    </source>
</evidence>
<protein>
    <submittedName>
        <fullName evidence="1">NADH-cytochrome b5 reductase-like</fullName>
        <ecNumber evidence="1">1.6.2.2</ecNumber>
    </submittedName>
</protein>
<accession>A0ACC1IW08</accession>
<organism evidence="1 2">
    <name type="scientific">Kickxella alabastrina</name>
    <dbReference type="NCBI Taxonomy" id="61397"/>
    <lineage>
        <taxon>Eukaryota</taxon>
        <taxon>Fungi</taxon>
        <taxon>Fungi incertae sedis</taxon>
        <taxon>Zoopagomycota</taxon>
        <taxon>Kickxellomycotina</taxon>
        <taxon>Kickxellomycetes</taxon>
        <taxon>Kickxellales</taxon>
        <taxon>Kickxellaceae</taxon>
        <taxon>Kickxella</taxon>
    </lineage>
</organism>
<keyword evidence="1" id="KW-0560">Oxidoreductase</keyword>
<proteinExistence type="predicted"/>
<dbReference type="Proteomes" id="UP001150581">
    <property type="component" value="Unassembled WGS sequence"/>
</dbReference>
<name>A0ACC1IW08_9FUNG</name>
<comment type="caution">
    <text evidence="1">The sequence shown here is derived from an EMBL/GenBank/DDBJ whole genome shotgun (WGS) entry which is preliminary data.</text>
</comment>
<keyword evidence="2" id="KW-1185">Reference proteome</keyword>
<dbReference type="EMBL" id="JANBPG010000013">
    <property type="protein sequence ID" value="KAJ1901854.1"/>
    <property type="molecule type" value="Genomic_DNA"/>
</dbReference>
<evidence type="ECO:0000313" key="2">
    <source>
        <dbReference type="Proteomes" id="UP001150581"/>
    </source>
</evidence>
<dbReference type="EC" id="1.6.2.2" evidence="1"/>